<organism evidence="2 3">
    <name type="scientific">Halogranum amylolyticum</name>
    <dbReference type="NCBI Taxonomy" id="660520"/>
    <lineage>
        <taxon>Archaea</taxon>
        <taxon>Methanobacteriati</taxon>
        <taxon>Methanobacteriota</taxon>
        <taxon>Stenosarchaea group</taxon>
        <taxon>Halobacteria</taxon>
        <taxon>Halobacteriales</taxon>
        <taxon>Haloferacaceae</taxon>
    </lineage>
</organism>
<keyword evidence="1" id="KW-0812">Transmembrane</keyword>
<evidence type="ECO:0000313" key="3">
    <source>
        <dbReference type="Proteomes" id="UP000199126"/>
    </source>
</evidence>
<accession>A0A1H8PPX1</accession>
<keyword evidence="3" id="KW-1185">Reference proteome</keyword>
<reference evidence="3" key="1">
    <citation type="submission" date="2016-10" db="EMBL/GenBank/DDBJ databases">
        <authorList>
            <person name="Varghese N."/>
            <person name="Submissions S."/>
        </authorList>
    </citation>
    <scope>NUCLEOTIDE SEQUENCE [LARGE SCALE GENOMIC DNA]</scope>
    <source>
        <strain evidence="3">CGMCC 1.10121</strain>
    </source>
</reference>
<evidence type="ECO:0000313" key="2">
    <source>
        <dbReference type="EMBL" id="SEO43811.1"/>
    </source>
</evidence>
<evidence type="ECO:0000256" key="1">
    <source>
        <dbReference type="SAM" id="Phobius"/>
    </source>
</evidence>
<dbReference type="AlphaFoldDB" id="A0A1H8PPX1"/>
<keyword evidence="1" id="KW-1133">Transmembrane helix</keyword>
<dbReference type="EMBL" id="FODV01000002">
    <property type="protein sequence ID" value="SEO43811.1"/>
    <property type="molecule type" value="Genomic_DNA"/>
</dbReference>
<feature type="transmembrane region" description="Helical" evidence="1">
    <location>
        <begin position="43"/>
        <end position="64"/>
    </location>
</feature>
<protein>
    <submittedName>
        <fullName evidence="2">Uncharacterized protein</fullName>
    </submittedName>
</protein>
<proteinExistence type="predicted"/>
<sequence length="91" mass="9982">MSENESPLPLFLAFAFVLLLAAVVAFTQGDTAVFEHVSGTDLVVLVLCFLAGVLVVVTWMVHALRQWFEETMDRRVAARLEDEGSSVPEDG</sequence>
<keyword evidence="1" id="KW-0472">Membrane</keyword>
<name>A0A1H8PPX1_9EURY</name>
<dbReference type="Proteomes" id="UP000199126">
    <property type="component" value="Unassembled WGS sequence"/>
</dbReference>
<gene>
    <name evidence="2" type="ORF">SAMN04487948_102420</name>
</gene>